<name>A0A0G1P819_9BACT</name>
<protein>
    <submittedName>
        <fullName evidence="3">Uncharacterized protein</fullName>
    </submittedName>
</protein>
<organism evidence="3 4">
    <name type="scientific">Candidatus Woesebacteria bacterium GW2011_GWE1_45_18</name>
    <dbReference type="NCBI Taxonomy" id="1618598"/>
    <lineage>
        <taxon>Bacteria</taxon>
        <taxon>Candidatus Woeseibacteriota</taxon>
    </lineage>
</organism>
<evidence type="ECO:0000256" key="1">
    <source>
        <dbReference type="SAM" id="MobiDB-lite"/>
    </source>
</evidence>
<proteinExistence type="predicted"/>
<dbReference type="EMBL" id="LCKQ01000040">
    <property type="protein sequence ID" value="KKU01463.1"/>
    <property type="molecule type" value="Genomic_DNA"/>
</dbReference>
<feature type="compositionally biased region" description="Low complexity" evidence="1">
    <location>
        <begin position="56"/>
        <end position="80"/>
    </location>
</feature>
<feature type="region of interest" description="Disordered" evidence="1">
    <location>
        <begin position="49"/>
        <end position="98"/>
    </location>
</feature>
<gene>
    <name evidence="3" type="ORF">UX03_C0040G0009</name>
</gene>
<evidence type="ECO:0000313" key="4">
    <source>
        <dbReference type="Proteomes" id="UP000034086"/>
    </source>
</evidence>
<keyword evidence="2" id="KW-1133">Transmembrane helix</keyword>
<feature type="transmembrane region" description="Helical" evidence="2">
    <location>
        <begin position="25"/>
        <end position="44"/>
    </location>
</feature>
<dbReference type="Proteomes" id="UP000034086">
    <property type="component" value="Unassembled WGS sequence"/>
</dbReference>
<keyword evidence="2" id="KW-0472">Membrane</keyword>
<dbReference type="AlphaFoldDB" id="A0A0G1P819"/>
<evidence type="ECO:0000256" key="2">
    <source>
        <dbReference type="SAM" id="Phobius"/>
    </source>
</evidence>
<comment type="caution">
    <text evidence="3">The sequence shown here is derived from an EMBL/GenBank/DDBJ whole genome shotgun (WGS) entry which is preliminary data.</text>
</comment>
<evidence type="ECO:0000313" key="3">
    <source>
        <dbReference type="EMBL" id="KKU01463.1"/>
    </source>
</evidence>
<keyword evidence="2" id="KW-0812">Transmembrane</keyword>
<sequence>MEEEQVNPAPDQEPDKEEFSSMSRLLFPLFVIFILVMGAGAFFIGAQRRIQPSPTPTATVEATPTQEPTPTASPEATESPSPSPSPTPTLSPTPTPLS</sequence>
<accession>A0A0G1P819</accession>
<reference evidence="3 4" key="1">
    <citation type="journal article" date="2015" name="Nature">
        <title>rRNA introns, odd ribosomes, and small enigmatic genomes across a large radiation of phyla.</title>
        <authorList>
            <person name="Brown C.T."/>
            <person name="Hug L.A."/>
            <person name="Thomas B.C."/>
            <person name="Sharon I."/>
            <person name="Castelle C.J."/>
            <person name="Singh A."/>
            <person name="Wilkins M.J."/>
            <person name="Williams K.H."/>
            <person name="Banfield J.F."/>
        </authorList>
    </citation>
    <scope>NUCLEOTIDE SEQUENCE [LARGE SCALE GENOMIC DNA]</scope>
</reference>
<feature type="compositionally biased region" description="Pro residues" evidence="1">
    <location>
        <begin position="81"/>
        <end position="98"/>
    </location>
</feature>